<comment type="subcellular location">
    <subcellularLocation>
        <location evidence="1">Cell membrane</location>
        <topology evidence="1">Multi-pass membrane protein</topology>
    </subcellularLocation>
</comment>
<dbReference type="PANTHER" id="PTHR11662">
    <property type="entry name" value="SOLUTE CARRIER FAMILY 17"/>
    <property type="match status" value="1"/>
</dbReference>
<dbReference type="GO" id="GO:0022857">
    <property type="term" value="F:transmembrane transporter activity"/>
    <property type="evidence" value="ECO:0007669"/>
    <property type="project" value="InterPro"/>
</dbReference>
<keyword evidence="5 6" id="KW-0472">Membrane</keyword>
<keyword evidence="9" id="KW-1185">Reference proteome</keyword>
<dbReference type="Gene3D" id="1.20.1250.20">
    <property type="entry name" value="MFS general substrate transporter like domains"/>
    <property type="match status" value="2"/>
</dbReference>
<feature type="transmembrane region" description="Helical" evidence="6">
    <location>
        <begin position="237"/>
        <end position="258"/>
    </location>
</feature>
<evidence type="ECO:0000256" key="6">
    <source>
        <dbReference type="SAM" id="Phobius"/>
    </source>
</evidence>
<feature type="domain" description="Major facilitator superfamily (MFS) profile" evidence="7">
    <location>
        <begin position="10"/>
        <end position="424"/>
    </location>
</feature>
<feature type="transmembrane region" description="Helical" evidence="6">
    <location>
        <begin position="162"/>
        <end position="183"/>
    </location>
</feature>
<dbReference type="Pfam" id="PF07690">
    <property type="entry name" value="MFS_1"/>
    <property type="match status" value="1"/>
</dbReference>
<dbReference type="HOGENOM" id="CLU_001265_5_1_9"/>
<dbReference type="PROSITE" id="PS50850">
    <property type="entry name" value="MFS"/>
    <property type="match status" value="1"/>
</dbReference>
<dbReference type="InterPro" id="IPR036259">
    <property type="entry name" value="MFS_trans_sf"/>
</dbReference>
<keyword evidence="4 6" id="KW-1133">Transmembrane helix</keyword>
<dbReference type="KEGG" id="dai:Desaci_0144"/>
<feature type="transmembrane region" description="Helical" evidence="6">
    <location>
        <begin position="398"/>
        <end position="419"/>
    </location>
</feature>
<evidence type="ECO:0000259" key="7">
    <source>
        <dbReference type="PROSITE" id="PS50850"/>
    </source>
</evidence>
<dbReference type="STRING" id="646529.Desaci_0144"/>
<feature type="transmembrane region" description="Helical" evidence="6">
    <location>
        <begin position="6"/>
        <end position="24"/>
    </location>
</feature>
<feature type="transmembrane region" description="Helical" evidence="6">
    <location>
        <begin position="45"/>
        <end position="64"/>
    </location>
</feature>
<dbReference type="Proteomes" id="UP000002892">
    <property type="component" value="Chromosome"/>
</dbReference>
<feature type="transmembrane region" description="Helical" evidence="6">
    <location>
        <begin position="369"/>
        <end position="392"/>
    </location>
</feature>
<dbReference type="InterPro" id="IPR011701">
    <property type="entry name" value="MFS"/>
</dbReference>
<dbReference type="RefSeq" id="WP_014825241.1">
    <property type="nucleotide sequence ID" value="NC_018068.1"/>
</dbReference>
<dbReference type="SUPFAM" id="SSF103473">
    <property type="entry name" value="MFS general substrate transporter"/>
    <property type="match status" value="1"/>
</dbReference>
<evidence type="ECO:0000256" key="3">
    <source>
        <dbReference type="ARBA" id="ARBA00022692"/>
    </source>
</evidence>
<evidence type="ECO:0000256" key="2">
    <source>
        <dbReference type="ARBA" id="ARBA00022448"/>
    </source>
</evidence>
<dbReference type="GO" id="GO:0005886">
    <property type="term" value="C:plasma membrane"/>
    <property type="evidence" value="ECO:0007669"/>
    <property type="project" value="UniProtKB-SubCell"/>
</dbReference>
<evidence type="ECO:0000256" key="4">
    <source>
        <dbReference type="ARBA" id="ARBA00022989"/>
    </source>
</evidence>
<proteinExistence type="predicted"/>
<dbReference type="EMBL" id="CP003639">
    <property type="protein sequence ID" value="AFM39226.1"/>
    <property type="molecule type" value="Genomic_DNA"/>
</dbReference>
<sequence length="439" mass="48920">MLKTNYRWFIIFMVFLITIVNYIDRSAIAFAMPLLSKQFHMTPEDIGLTLGAFNVGYAVMVFIGGLMVDKWGSRKIWLITALVWSLSILSTAAATGFAMLYTVRLILGLAEGPNFPALNRVVGDWLPGKERALALGNALVGVPIALAFGGLIVAYLANLFTWRGMFIILGALGIIWAPIWYFCFRDFPETSGKVNDAELKYIKETDKISRSSEQEIRRQSHASKPGMWKFLLTNPTLLSNDWAFFVFGYNLFFFMGWLPTFLNKTYHMNLSQVGSFTFLPWITAALMLYLVGIISNRILKSTGKYRLARSHPLWITQLLGAIFLLPILYYHSVGVALLSISLCVGFNMAPNSIFYAVNIDIIKERSGTAMGITDLFFAVAGLIASTLTGFIIQISGSFQGAFILVIVLNISSVIGVILFHNPDRENSRIQTTQSTKLAS</sequence>
<evidence type="ECO:0000256" key="1">
    <source>
        <dbReference type="ARBA" id="ARBA00004651"/>
    </source>
</evidence>
<feature type="transmembrane region" description="Helical" evidence="6">
    <location>
        <begin position="134"/>
        <end position="156"/>
    </location>
</feature>
<dbReference type="InterPro" id="IPR050382">
    <property type="entry name" value="MFS_Na/Anion_cotransporter"/>
</dbReference>
<feature type="transmembrane region" description="Helical" evidence="6">
    <location>
        <begin position="76"/>
        <end position="101"/>
    </location>
</feature>
<feature type="transmembrane region" description="Helical" evidence="6">
    <location>
        <begin position="311"/>
        <end position="330"/>
    </location>
</feature>
<dbReference type="eggNOG" id="COG2271">
    <property type="taxonomic scope" value="Bacteria"/>
</dbReference>
<evidence type="ECO:0000313" key="9">
    <source>
        <dbReference type="Proteomes" id="UP000002892"/>
    </source>
</evidence>
<dbReference type="InterPro" id="IPR020846">
    <property type="entry name" value="MFS_dom"/>
</dbReference>
<evidence type="ECO:0000256" key="5">
    <source>
        <dbReference type="ARBA" id="ARBA00023136"/>
    </source>
</evidence>
<feature type="transmembrane region" description="Helical" evidence="6">
    <location>
        <begin position="336"/>
        <end position="357"/>
    </location>
</feature>
<feature type="transmembrane region" description="Helical" evidence="6">
    <location>
        <begin position="278"/>
        <end position="299"/>
    </location>
</feature>
<gene>
    <name evidence="8" type="ordered locus">Desaci_0144</name>
</gene>
<reference evidence="8 9" key="1">
    <citation type="journal article" date="2012" name="J. Bacteriol.">
        <title>Complete genome sequences of Desulfosporosinus orientis DSM765T, Desulfosporosinus youngiae DSM17734T, Desulfosporosinus meridiei DSM13257T, and Desulfosporosinus acidiphilus DSM22704T.</title>
        <authorList>
            <person name="Pester M."/>
            <person name="Brambilla E."/>
            <person name="Alazard D."/>
            <person name="Rattei T."/>
            <person name="Weinmaier T."/>
            <person name="Han J."/>
            <person name="Lucas S."/>
            <person name="Lapidus A."/>
            <person name="Cheng J.F."/>
            <person name="Goodwin L."/>
            <person name="Pitluck S."/>
            <person name="Peters L."/>
            <person name="Ovchinnikova G."/>
            <person name="Teshima H."/>
            <person name="Detter J.C."/>
            <person name="Han C.S."/>
            <person name="Tapia R."/>
            <person name="Land M.L."/>
            <person name="Hauser L."/>
            <person name="Kyrpides N.C."/>
            <person name="Ivanova N.N."/>
            <person name="Pagani I."/>
            <person name="Huntmann M."/>
            <person name="Wei C.L."/>
            <person name="Davenport K.W."/>
            <person name="Daligault H."/>
            <person name="Chain P.S."/>
            <person name="Chen A."/>
            <person name="Mavromatis K."/>
            <person name="Markowitz V."/>
            <person name="Szeto E."/>
            <person name="Mikhailova N."/>
            <person name="Pati A."/>
            <person name="Wagner M."/>
            <person name="Woyke T."/>
            <person name="Ollivier B."/>
            <person name="Klenk H.P."/>
            <person name="Spring S."/>
            <person name="Loy A."/>
        </authorList>
    </citation>
    <scope>NUCLEOTIDE SEQUENCE [LARGE SCALE GENOMIC DNA]</scope>
    <source>
        <strain evidence="9">DSM 22704 / JCM 16185 / SJ4</strain>
    </source>
</reference>
<evidence type="ECO:0000313" key="8">
    <source>
        <dbReference type="EMBL" id="AFM39226.1"/>
    </source>
</evidence>
<dbReference type="CDD" id="cd17319">
    <property type="entry name" value="MFS_ExuT_GudP_like"/>
    <property type="match status" value="1"/>
</dbReference>
<keyword evidence="3 6" id="KW-0812">Transmembrane</keyword>
<keyword evidence="2" id="KW-0813">Transport</keyword>
<dbReference type="PANTHER" id="PTHR11662:SF399">
    <property type="entry name" value="FI19708P1-RELATED"/>
    <property type="match status" value="1"/>
</dbReference>
<organism evidence="8 9">
    <name type="scientific">Desulfosporosinus acidiphilus (strain DSM 22704 / JCM 16185 / SJ4)</name>
    <dbReference type="NCBI Taxonomy" id="646529"/>
    <lineage>
        <taxon>Bacteria</taxon>
        <taxon>Bacillati</taxon>
        <taxon>Bacillota</taxon>
        <taxon>Clostridia</taxon>
        <taxon>Eubacteriales</taxon>
        <taxon>Desulfitobacteriaceae</taxon>
        <taxon>Desulfosporosinus</taxon>
    </lineage>
</organism>
<dbReference type="AlphaFoldDB" id="I4D0A2"/>
<protein>
    <submittedName>
        <fullName evidence="8">Sugar phosphate permease</fullName>
    </submittedName>
</protein>
<accession>I4D0A2</accession>
<name>I4D0A2_DESAJ</name>